<dbReference type="GO" id="GO:0006355">
    <property type="term" value="P:regulation of DNA-templated transcription"/>
    <property type="evidence" value="ECO:0007669"/>
    <property type="project" value="InterPro"/>
</dbReference>
<dbReference type="InterPro" id="IPR013742">
    <property type="entry name" value="Whirly"/>
</dbReference>
<dbReference type="OrthoDB" id="511009at2759"/>
<dbReference type="SUPFAM" id="SSF54447">
    <property type="entry name" value="ssDNA-binding transcriptional regulator domain"/>
    <property type="match status" value="1"/>
</dbReference>
<evidence type="ECO:0000256" key="1">
    <source>
        <dbReference type="ARBA" id="ARBA00006061"/>
    </source>
</evidence>
<gene>
    <name evidence="3" type="ORF">SHERM_09219</name>
</gene>
<dbReference type="PANTHER" id="PTHR31745">
    <property type="entry name" value="SINGLE-STRANDED DNA-BINDING PROTEIN WHY2, MITOCHONDRIAL"/>
    <property type="match status" value="1"/>
</dbReference>
<protein>
    <submittedName>
        <fullName evidence="3">Single-stranded DNA-binding protein WHY2-mitochondrial</fullName>
    </submittedName>
</protein>
<reference evidence="3" key="1">
    <citation type="submission" date="2019-12" db="EMBL/GenBank/DDBJ databases">
        <authorList>
            <person name="Scholes J."/>
        </authorList>
    </citation>
    <scope>NUCLEOTIDE SEQUENCE</scope>
</reference>
<dbReference type="GO" id="GO:0003697">
    <property type="term" value="F:single-stranded DNA binding"/>
    <property type="evidence" value="ECO:0007669"/>
    <property type="project" value="InterPro"/>
</dbReference>
<dbReference type="EMBL" id="CACSLK010000136">
    <property type="protein sequence ID" value="CAA0805706.1"/>
    <property type="molecule type" value="Genomic_DNA"/>
</dbReference>
<dbReference type="Proteomes" id="UP001153555">
    <property type="component" value="Unassembled WGS sequence"/>
</dbReference>
<organism evidence="3 4">
    <name type="scientific">Striga hermonthica</name>
    <name type="common">Purple witchweed</name>
    <name type="synonym">Buchnera hermonthica</name>
    <dbReference type="NCBI Taxonomy" id="68872"/>
    <lineage>
        <taxon>Eukaryota</taxon>
        <taxon>Viridiplantae</taxon>
        <taxon>Streptophyta</taxon>
        <taxon>Embryophyta</taxon>
        <taxon>Tracheophyta</taxon>
        <taxon>Spermatophyta</taxon>
        <taxon>Magnoliopsida</taxon>
        <taxon>eudicotyledons</taxon>
        <taxon>Gunneridae</taxon>
        <taxon>Pentapetalae</taxon>
        <taxon>asterids</taxon>
        <taxon>lamiids</taxon>
        <taxon>Lamiales</taxon>
        <taxon>Orobanchaceae</taxon>
        <taxon>Buchnereae</taxon>
        <taxon>Striga</taxon>
    </lineage>
</organism>
<proteinExistence type="inferred from homology"/>
<dbReference type="Gene3D" id="2.30.31.10">
    <property type="entry name" value="Transcriptional Coactivator Pc4, Chain A"/>
    <property type="match status" value="1"/>
</dbReference>
<dbReference type="GO" id="GO:0006952">
    <property type="term" value="P:defense response"/>
    <property type="evidence" value="ECO:0007669"/>
    <property type="project" value="InterPro"/>
</dbReference>
<keyword evidence="4" id="KW-1185">Reference proteome</keyword>
<name>A0A9N7MJ37_STRHE</name>
<dbReference type="InterPro" id="IPR009044">
    <property type="entry name" value="ssDNA-bd_transcriptional_reg"/>
</dbReference>
<evidence type="ECO:0000256" key="2">
    <source>
        <dbReference type="ARBA" id="ARBA00022946"/>
    </source>
</evidence>
<comment type="caution">
    <text evidence="3">The sequence shown here is derived from an EMBL/GenBank/DDBJ whole genome shotgun (WGS) entry which is preliminary data.</text>
</comment>
<accession>A0A9N7MJ37</accession>
<evidence type="ECO:0000313" key="4">
    <source>
        <dbReference type="Proteomes" id="UP001153555"/>
    </source>
</evidence>
<dbReference type="AlphaFoldDB" id="A0A9N7MJ37"/>
<dbReference type="PANTHER" id="PTHR31745:SF1">
    <property type="entry name" value="SINGLE-STRANDED DNA-BINDING PROTEIN WHY2, MITOCHONDRIAL"/>
    <property type="match status" value="1"/>
</dbReference>
<evidence type="ECO:0000313" key="3">
    <source>
        <dbReference type="EMBL" id="CAA0805706.1"/>
    </source>
</evidence>
<keyword evidence="3" id="KW-0238">DNA-binding</keyword>
<sequence>MCFTTQDTHPPHRVAPGHSLVFLQSPNRPPHELIYKAAPSSSWDDKFILASELFSLKSLASAAASDLRLSRSITTQTGIASAMPKFGHDGKPMARTFAPYSIFKGKAALSADPSLPMFTKLEILTLFLYAHLLLSGDYRVERRGSIMLTFRPAIGERKYDWEKKQMFALSVTEVGSLISLGAKRLL</sequence>
<comment type="similarity">
    <text evidence="1">Belongs to the Whirly family.</text>
</comment>
<dbReference type="Pfam" id="PF08536">
    <property type="entry name" value="Whirly"/>
    <property type="match status" value="1"/>
</dbReference>
<keyword evidence="2" id="KW-0809">Transit peptide</keyword>